<protein>
    <submittedName>
        <fullName evidence="1">Uncharacterized protein</fullName>
    </submittedName>
</protein>
<dbReference type="EMBL" id="CP070499">
    <property type="protein sequence ID" value="QSB16879.1"/>
    <property type="molecule type" value="Genomic_DNA"/>
</dbReference>
<dbReference type="RefSeq" id="WP_239679119.1">
    <property type="nucleotide sequence ID" value="NZ_CP070499.1"/>
</dbReference>
<dbReference type="Proteomes" id="UP000662857">
    <property type="component" value="Chromosome"/>
</dbReference>
<keyword evidence="2" id="KW-1185">Reference proteome</keyword>
<dbReference type="AlphaFoldDB" id="A0A895YN36"/>
<accession>A0A895YN36</accession>
<sequence length="131" mass="14347">MDSSTWFTLPFIDEPLASVTHAGNGKDADLVIEFATGRRMEFGVSHARVETGDGIIVEVRPYDDATLTITYTGSGLTLRRGRIHFTDDERWLAEFLADAHDWVESGQRTLGYVVHAELWLGSTSGTSGVGS</sequence>
<organism evidence="1 2">
    <name type="scientific">Natronosporangium hydrolyticum</name>
    <dbReference type="NCBI Taxonomy" id="2811111"/>
    <lineage>
        <taxon>Bacteria</taxon>
        <taxon>Bacillati</taxon>
        <taxon>Actinomycetota</taxon>
        <taxon>Actinomycetes</taxon>
        <taxon>Micromonosporales</taxon>
        <taxon>Micromonosporaceae</taxon>
        <taxon>Natronosporangium</taxon>
    </lineage>
</organism>
<proteinExistence type="predicted"/>
<name>A0A895YN36_9ACTN</name>
<evidence type="ECO:0000313" key="2">
    <source>
        <dbReference type="Proteomes" id="UP000662857"/>
    </source>
</evidence>
<reference evidence="1" key="1">
    <citation type="submission" date="2021-02" db="EMBL/GenBank/DDBJ databases">
        <title>Natrosporangium hydrolyticum gen. nov., sp. nov, a haloalkaliphilic actinobacterium from a soda solonchak soil.</title>
        <authorList>
            <person name="Sorokin D.Y."/>
            <person name="Khijniak T.V."/>
            <person name="Zakharycheva A.P."/>
            <person name="Boueva O.V."/>
            <person name="Ariskina E.V."/>
            <person name="Hahnke R.L."/>
            <person name="Bunk B."/>
            <person name="Sproer C."/>
            <person name="Schumann P."/>
            <person name="Evtushenko L.I."/>
            <person name="Kublanov I.V."/>
        </authorList>
    </citation>
    <scope>NUCLEOTIDE SEQUENCE</scope>
    <source>
        <strain evidence="1">DSM 106523</strain>
    </source>
</reference>
<evidence type="ECO:0000313" key="1">
    <source>
        <dbReference type="EMBL" id="QSB16879.1"/>
    </source>
</evidence>
<dbReference type="KEGG" id="nhy:JQS43_11685"/>
<gene>
    <name evidence="1" type="ORF">JQS43_11685</name>
</gene>